<gene>
    <name evidence="1" type="ORF">AYBTSS11_LOCUS11527</name>
</gene>
<organism evidence="1 2">
    <name type="scientific">Sphenostylis stenocarpa</name>
    <dbReference type="NCBI Taxonomy" id="92480"/>
    <lineage>
        <taxon>Eukaryota</taxon>
        <taxon>Viridiplantae</taxon>
        <taxon>Streptophyta</taxon>
        <taxon>Embryophyta</taxon>
        <taxon>Tracheophyta</taxon>
        <taxon>Spermatophyta</taxon>
        <taxon>Magnoliopsida</taxon>
        <taxon>eudicotyledons</taxon>
        <taxon>Gunneridae</taxon>
        <taxon>Pentapetalae</taxon>
        <taxon>rosids</taxon>
        <taxon>fabids</taxon>
        <taxon>Fabales</taxon>
        <taxon>Fabaceae</taxon>
        <taxon>Papilionoideae</taxon>
        <taxon>50 kb inversion clade</taxon>
        <taxon>NPAAA clade</taxon>
        <taxon>indigoferoid/millettioid clade</taxon>
        <taxon>Phaseoleae</taxon>
        <taxon>Sphenostylis</taxon>
    </lineage>
</organism>
<dbReference type="Gramene" id="rna-AYBTSS11_LOCUS11527">
    <property type="protein sequence ID" value="CAJ1943760.1"/>
    <property type="gene ID" value="gene-AYBTSS11_LOCUS11527"/>
</dbReference>
<reference evidence="1" key="1">
    <citation type="submission" date="2023-10" db="EMBL/GenBank/DDBJ databases">
        <authorList>
            <person name="Domelevo Entfellner J.-B."/>
        </authorList>
    </citation>
    <scope>NUCLEOTIDE SEQUENCE</scope>
</reference>
<evidence type="ECO:0000313" key="1">
    <source>
        <dbReference type="EMBL" id="CAJ1943760.1"/>
    </source>
</evidence>
<dbReference type="AlphaFoldDB" id="A0AA86SDQ8"/>
<evidence type="ECO:0000313" key="2">
    <source>
        <dbReference type="Proteomes" id="UP001189624"/>
    </source>
</evidence>
<keyword evidence="2" id="KW-1185">Reference proteome</keyword>
<proteinExistence type="predicted"/>
<accession>A0AA86SDQ8</accession>
<protein>
    <submittedName>
        <fullName evidence="1">Uncharacterized protein</fullName>
    </submittedName>
</protein>
<dbReference type="Proteomes" id="UP001189624">
    <property type="component" value="Chromosome 3"/>
</dbReference>
<name>A0AA86SDQ8_9FABA</name>
<dbReference type="EMBL" id="OY731400">
    <property type="protein sequence ID" value="CAJ1943760.1"/>
    <property type="molecule type" value="Genomic_DNA"/>
</dbReference>
<sequence>MGLVWFGLDWERQWGQTVAWELVTAGVEQMRIIVDRTDCITFTITHMPNNSPSRGIYVSTYILPHWKMLFLDPILLLPKFVNLFGIDSETLYKNFSTDSQVGEALKKMNEEP</sequence>